<dbReference type="AlphaFoldDB" id="A0A0R3TD20"/>
<dbReference type="Proteomes" id="UP000278807">
    <property type="component" value="Unassembled WGS sequence"/>
</dbReference>
<proteinExistence type="predicted"/>
<protein>
    <submittedName>
        <fullName evidence="3">Ovule protein</fullName>
    </submittedName>
</protein>
<evidence type="ECO:0000313" key="3">
    <source>
        <dbReference type="WBParaSite" id="HNAJ_0000495901-mRNA-1"/>
    </source>
</evidence>
<accession>A0A0R3TD20</accession>
<keyword evidence="2" id="KW-1185">Reference proteome</keyword>
<dbReference type="WBParaSite" id="HNAJ_0000495901-mRNA-1">
    <property type="protein sequence ID" value="HNAJ_0000495901-mRNA-1"/>
    <property type="gene ID" value="HNAJ_0000495901"/>
</dbReference>
<organism evidence="3">
    <name type="scientific">Rodentolepis nana</name>
    <name type="common">Dwarf tapeworm</name>
    <name type="synonym">Hymenolepis nana</name>
    <dbReference type="NCBI Taxonomy" id="102285"/>
    <lineage>
        <taxon>Eukaryota</taxon>
        <taxon>Metazoa</taxon>
        <taxon>Spiralia</taxon>
        <taxon>Lophotrochozoa</taxon>
        <taxon>Platyhelminthes</taxon>
        <taxon>Cestoda</taxon>
        <taxon>Eucestoda</taxon>
        <taxon>Cyclophyllidea</taxon>
        <taxon>Hymenolepididae</taxon>
        <taxon>Rodentolepis</taxon>
    </lineage>
</organism>
<evidence type="ECO:0000313" key="2">
    <source>
        <dbReference type="Proteomes" id="UP000278807"/>
    </source>
</evidence>
<gene>
    <name evidence="1" type="ORF">HNAJ_LOCUS4957</name>
</gene>
<reference evidence="1 2" key="2">
    <citation type="submission" date="2018-11" db="EMBL/GenBank/DDBJ databases">
        <authorList>
            <consortium name="Pathogen Informatics"/>
        </authorList>
    </citation>
    <scope>NUCLEOTIDE SEQUENCE [LARGE SCALE GENOMIC DNA]</scope>
</reference>
<sequence>MLLRQCDAYDSSLSLPIYTHNINIQFITKATTAANTAEQIPNCQQRHLRRRTHMTLQTQHRLHSIAPISTSTPQRAIPRNNLQPHLPLSLYRSLCSHHNVTCQLTTSQLEMTLLKPSSF</sequence>
<dbReference type="EMBL" id="UZAE01003871">
    <property type="protein sequence ID" value="VDO00817.1"/>
    <property type="molecule type" value="Genomic_DNA"/>
</dbReference>
<reference evidence="3" key="1">
    <citation type="submission" date="2017-02" db="UniProtKB">
        <authorList>
            <consortium name="WormBaseParasite"/>
        </authorList>
    </citation>
    <scope>IDENTIFICATION</scope>
</reference>
<name>A0A0R3TD20_RODNA</name>
<evidence type="ECO:0000313" key="1">
    <source>
        <dbReference type="EMBL" id="VDO00817.1"/>
    </source>
</evidence>